<comment type="caution">
    <text evidence="2">The sequence shown here is derived from an EMBL/GenBank/DDBJ whole genome shotgun (WGS) entry which is preliminary data.</text>
</comment>
<proteinExistence type="predicted"/>
<reference evidence="2" key="1">
    <citation type="submission" date="2021-11" db="EMBL/GenBank/DDBJ databases">
        <title>A Novel Adlercreutzia Species, isolated from a Allomyrina dichotoma larva feces.</title>
        <authorList>
            <person name="Suh M.K."/>
        </authorList>
    </citation>
    <scope>NUCLEOTIDE SEQUENCE</scope>
    <source>
        <strain evidence="2">JBNU-10</strain>
    </source>
</reference>
<protein>
    <submittedName>
        <fullName evidence="2">Glycosyltransferase</fullName>
    </submittedName>
</protein>
<dbReference type="Gene3D" id="3.90.550.10">
    <property type="entry name" value="Spore Coat Polysaccharide Biosynthesis Protein SpsA, Chain A"/>
    <property type="match status" value="1"/>
</dbReference>
<dbReference type="SUPFAM" id="SSF53448">
    <property type="entry name" value="Nucleotide-diphospho-sugar transferases"/>
    <property type="match status" value="1"/>
</dbReference>
<dbReference type="CDD" id="cd00761">
    <property type="entry name" value="Glyco_tranf_GTA_type"/>
    <property type="match status" value="1"/>
</dbReference>
<dbReference type="Pfam" id="PF00535">
    <property type="entry name" value="Glycos_transf_2"/>
    <property type="match status" value="1"/>
</dbReference>
<dbReference type="EMBL" id="JAJMLW010000004">
    <property type="protein sequence ID" value="MCI2242726.1"/>
    <property type="molecule type" value="Genomic_DNA"/>
</dbReference>
<name>A0ABS9WIL8_9ACTN</name>
<evidence type="ECO:0000259" key="1">
    <source>
        <dbReference type="Pfam" id="PF00535"/>
    </source>
</evidence>
<keyword evidence="3" id="KW-1185">Reference proteome</keyword>
<gene>
    <name evidence="2" type="ORF">LPT13_10250</name>
</gene>
<dbReference type="Proteomes" id="UP001430755">
    <property type="component" value="Unassembled WGS sequence"/>
</dbReference>
<evidence type="ECO:0000313" key="3">
    <source>
        <dbReference type="Proteomes" id="UP001430755"/>
    </source>
</evidence>
<organism evidence="2 3">
    <name type="scientific">Adlercreutzia faecimuris</name>
    <dbReference type="NCBI Taxonomy" id="2897341"/>
    <lineage>
        <taxon>Bacteria</taxon>
        <taxon>Bacillati</taxon>
        <taxon>Actinomycetota</taxon>
        <taxon>Coriobacteriia</taxon>
        <taxon>Eggerthellales</taxon>
        <taxon>Eggerthellaceae</taxon>
        <taxon>Adlercreutzia</taxon>
    </lineage>
</organism>
<sequence length="344" mass="39001">MCETNEEGEIVCEEPLLSVSIAACNSEAYLERCLDSCLGFEGLLDVIIVDDGSIDSTAEIADAYVETHPKIFRVIHKENGHYGSTVNASLPMARGKFYRLLDSDDWFNRESLCEWLKVLSESEADAVCTASLRIMEKSGCRITMDPWPNVESGEHDLENLDVNEVPGPGISNLAYRTDFLRKMKLSLLEHCNYVDEELRAVPWCRVRTVRVDHLPVYCVVKERDGQNTSLVGIRKSAFDKGKMLFHIIDQGDFGELGARTHAQTMALRVVADDVAGGCYSNMLLLDTTRETRKKIIDFDRRLKEELPEIYALSGRTSRTLRALRASSFLLYSPLAHRWQRKWRA</sequence>
<dbReference type="InterPro" id="IPR029044">
    <property type="entry name" value="Nucleotide-diphossugar_trans"/>
</dbReference>
<dbReference type="InterPro" id="IPR001173">
    <property type="entry name" value="Glyco_trans_2-like"/>
</dbReference>
<dbReference type="PANTHER" id="PTHR22916">
    <property type="entry name" value="GLYCOSYLTRANSFERASE"/>
    <property type="match status" value="1"/>
</dbReference>
<dbReference type="RefSeq" id="WP_242166234.1">
    <property type="nucleotide sequence ID" value="NZ_JAJMLW010000004.1"/>
</dbReference>
<accession>A0ABS9WIL8</accession>
<evidence type="ECO:0000313" key="2">
    <source>
        <dbReference type="EMBL" id="MCI2242726.1"/>
    </source>
</evidence>
<feature type="domain" description="Glycosyltransferase 2-like" evidence="1">
    <location>
        <begin position="18"/>
        <end position="138"/>
    </location>
</feature>